<keyword evidence="3" id="KW-1185">Reference proteome</keyword>
<proteinExistence type="predicted"/>
<accession>A0A7W6D5N7</accession>
<sequence length="146" mass="15300">MTPAGLPLALGDGAPFPARDLAIFLAAGVIIVSTTMASVALALLPKGLTTPAEPSQQAEEDAARLAGSEAAIREIGGRRHELAEQRGDADFCAAAGSRVMDLYRDRTCWRRDIADGAPPQVAGLGAIALARRTFPPEQEGCHRDLL</sequence>
<evidence type="ECO:0000313" key="3">
    <source>
        <dbReference type="Proteomes" id="UP000528964"/>
    </source>
</evidence>
<name>A0A7W6D5N7_9HYPH</name>
<feature type="transmembrane region" description="Helical" evidence="1">
    <location>
        <begin position="21"/>
        <end position="44"/>
    </location>
</feature>
<dbReference type="Proteomes" id="UP000528964">
    <property type="component" value="Unassembled WGS sequence"/>
</dbReference>
<gene>
    <name evidence="2" type="ORF">GGR24_003279</name>
</gene>
<evidence type="ECO:0000313" key="2">
    <source>
        <dbReference type="EMBL" id="MBB3974592.1"/>
    </source>
</evidence>
<comment type="caution">
    <text evidence="2">The sequence shown here is derived from an EMBL/GenBank/DDBJ whole genome shotgun (WGS) entry which is preliminary data.</text>
</comment>
<protein>
    <recommendedName>
        <fullName evidence="4">Na+/H+ antiporter</fullName>
    </recommendedName>
</protein>
<dbReference type="AlphaFoldDB" id="A0A7W6D5N7"/>
<keyword evidence="1" id="KW-0812">Transmembrane</keyword>
<reference evidence="2 3" key="1">
    <citation type="submission" date="2020-08" db="EMBL/GenBank/DDBJ databases">
        <title>Genomic Encyclopedia of Type Strains, Phase IV (KMG-IV): sequencing the most valuable type-strain genomes for metagenomic binning, comparative biology and taxonomic classification.</title>
        <authorList>
            <person name="Goeker M."/>
        </authorList>
    </citation>
    <scope>NUCLEOTIDE SEQUENCE [LARGE SCALE GENOMIC DNA]</scope>
    <source>
        <strain evidence="2 3">DSM 25481</strain>
    </source>
</reference>
<dbReference type="EMBL" id="JACIDR010000007">
    <property type="protein sequence ID" value="MBB3974592.1"/>
    <property type="molecule type" value="Genomic_DNA"/>
</dbReference>
<evidence type="ECO:0000256" key="1">
    <source>
        <dbReference type="SAM" id="Phobius"/>
    </source>
</evidence>
<keyword evidence="1" id="KW-0472">Membrane</keyword>
<evidence type="ECO:0008006" key="4">
    <source>
        <dbReference type="Google" id="ProtNLM"/>
    </source>
</evidence>
<dbReference type="RefSeq" id="WP_183396450.1">
    <property type="nucleotide sequence ID" value="NZ_JACIDR010000007.1"/>
</dbReference>
<organism evidence="2 3">
    <name type="scientific">Hansschlegelia beijingensis</name>
    <dbReference type="NCBI Taxonomy" id="1133344"/>
    <lineage>
        <taxon>Bacteria</taxon>
        <taxon>Pseudomonadati</taxon>
        <taxon>Pseudomonadota</taxon>
        <taxon>Alphaproteobacteria</taxon>
        <taxon>Hyphomicrobiales</taxon>
        <taxon>Methylopilaceae</taxon>
        <taxon>Hansschlegelia</taxon>
    </lineage>
</organism>
<keyword evidence="1" id="KW-1133">Transmembrane helix</keyword>